<name>A0A0P0KGF5_STRTH</name>
<dbReference type="GO" id="GO:0016747">
    <property type="term" value="F:acyltransferase activity, transferring groups other than amino-acyl groups"/>
    <property type="evidence" value="ECO:0007669"/>
    <property type="project" value="InterPro"/>
</dbReference>
<dbReference type="InterPro" id="IPR002656">
    <property type="entry name" value="Acyl_transf_3_dom"/>
</dbReference>
<keyword evidence="2" id="KW-0472">Membrane</keyword>
<dbReference type="Pfam" id="PF01757">
    <property type="entry name" value="Acyl_transf_3"/>
    <property type="match status" value="1"/>
</dbReference>
<keyword evidence="2" id="KW-0812">Transmembrane</keyword>
<feature type="transmembrane region" description="Helical" evidence="2">
    <location>
        <begin position="295"/>
        <end position="313"/>
    </location>
</feature>
<feature type="transmembrane region" description="Helical" evidence="2">
    <location>
        <begin position="168"/>
        <end position="189"/>
    </location>
</feature>
<dbReference type="InterPro" id="IPR050879">
    <property type="entry name" value="Acyltransferase_3"/>
</dbReference>
<dbReference type="GO" id="GO:0016020">
    <property type="term" value="C:membrane"/>
    <property type="evidence" value="ECO:0007669"/>
    <property type="project" value="TreeGrafter"/>
</dbReference>
<gene>
    <name evidence="4" type="primary">cbm8</name>
</gene>
<feature type="transmembrane region" description="Helical" evidence="2">
    <location>
        <begin position="139"/>
        <end position="161"/>
    </location>
</feature>
<feature type="domain" description="Acyltransferase 3" evidence="3">
    <location>
        <begin position="9"/>
        <end position="346"/>
    </location>
</feature>
<dbReference type="GO" id="GO:0000271">
    <property type="term" value="P:polysaccharide biosynthetic process"/>
    <property type="evidence" value="ECO:0007669"/>
    <property type="project" value="TreeGrafter"/>
</dbReference>
<accession>A0A0P0KGF5</accession>
<dbReference type="AlphaFoldDB" id="A0A0P0KGF5"/>
<protein>
    <submittedName>
        <fullName evidence="4">4''-mycarosyl isovaleryl-CoA transferase (Ist)</fullName>
    </submittedName>
</protein>
<feature type="transmembrane region" description="Helical" evidence="2">
    <location>
        <begin position="264"/>
        <end position="283"/>
    </location>
</feature>
<feature type="transmembrane region" description="Helical" evidence="2">
    <location>
        <begin position="48"/>
        <end position="66"/>
    </location>
</feature>
<reference evidence="4" key="1">
    <citation type="submission" date="2015-05" db="EMBL/GenBank/DDBJ databases">
        <title>Characterization of AcyB2 and Trm22 as positive transcriptional regulators for Carbomycin biosynthesis in Streptomyces thermotolerans ATCC 11416.</title>
        <authorList>
            <person name="Zhong J."/>
            <person name="Dai J."/>
            <person name="Wang Y."/>
            <person name="He W."/>
        </authorList>
    </citation>
    <scope>NUCLEOTIDE SEQUENCE</scope>
    <source>
        <strain evidence="4">ATCC 11416</strain>
    </source>
</reference>
<dbReference type="PANTHER" id="PTHR23028">
    <property type="entry name" value="ACETYLTRANSFERASE"/>
    <property type="match status" value="1"/>
</dbReference>
<feature type="transmembrane region" description="Helical" evidence="2">
    <location>
        <begin position="86"/>
        <end position="104"/>
    </location>
</feature>
<proteinExistence type="predicted"/>
<feature type="transmembrane region" description="Helical" evidence="2">
    <location>
        <begin position="209"/>
        <end position="229"/>
    </location>
</feature>
<keyword evidence="4" id="KW-0808">Transferase</keyword>
<keyword evidence="2" id="KW-1133">Transmembrane helix</keyword>
<evidence type="ECO:0000256" key="1">
    <source>
        <dbReference type="SAM" id="MobiDB-lite"/>
    </source>
</evidence>
<sequence length="388" mass="43561">MPLPKHLPALGGMRFISALLVFTSHISTQPFFKNTEINSALQFPLNRLGPLTVSFFFMLSGFVLTWAGLPDKSKVNFWRRRTVRAYSLHLPVLLVTLLIVLALNEPNMGRSVWDGLLTNLLLIQAWFPDHHEYGSMNPVAWSLSCELFFYAMFPFLFAFFTKVRTDRLWRWAAAVSVAAVSIPLVALLLPASPPLPWDPDMPQLRWWFIYMFPPVRLLEFVLGMLMAQIVIRGRWRGPRPLACVALFSAVFAVTFAVPNHYDPGALTVPVIALLLASVAVGDVRGVRSWLGTRTMVLLGELTFAFYLVHYLIIQYGHRFAGGKQGYYRQWDTPAAVGLTLLAFTLALGLSAFLHFFVEKPVMRTLGRPRRSPDAGSTPRSEPAPSGTP</sequence>
<evidence type="ECO:0000256" key="2">
    <source>
        <dbReference type="SAM" id="Phobius"/>
    </source>
</evidence>
<feature type="transmembrane region" description="Helical" evidence="2">
    <location>
        <begin position="241"/>
        <end position="258"/>
    </location>
</feature>
<feature type="transmembrane region" description="Helical" evidence="2">
    <location>
        <begin position="333"/>
        <end position="357"/>
    </location>
</feature>
<evidence type="ECO:0000313" key="4">
    <source>
        <dbReference type="EMBL" id="ALK28497.1"/>
    </source>
</evidence>
<evidence type="ECO:0000259" key="3">
    <source>
        <dbReference type="Pfam" id="PF01757"/>
    </source>
</evidence>
<feature type="region of interest" description="Disordered" evidence="1">
    <location>
        <begin position="366"/>
        <end position="388"/>
    </location>
</feature>
<dbReference type="PANTHER" id="PTHR23028:SF53">
    <property type="entry name" value="ACYL_TRANSF_3 DOMAIN-CONTAINING PROTEIN"/>
    <property type="match status" value="1"/>
</dbReference>
<organism evidence="4">
    <name type="scientific">Streptomyces thermotolerans</name>
    <dbReference type="NCBI Taxonomy" id="80858"/>
    <lineage>
        <taxon>Bacteria</taxon>
        <taxon>Bacillati</taxon>
        <taxon>Actinomycetota</taxon>
        <taxon>Actinomycetes</taxon>
        <taxon>Kitasatosporales</taxon>
        <taxon>Streptomycetaceae</taxon>
        <taxon>Streptomyces</taxon>
    </lineage>
</organism>
<dbReference type="EMBL" id="KR818745">
    <property type="protein sequence ID" value="ALK28497.1"/>
    <property type="molecule type" value="Genomic_DNA"/>
</dbReference>